<reference evidence="2 3" key="1">
    <citation type="submission" date="2022-03" db="EMBL/GenBank/DDBJ databases">
        <title>Hymenobactersp. isolated from the air.</title>
        <authorList>
            <person name="Won M."/>
            <person name="Kwon S.-W."/>
        </authorList>
    </citation>
    <scope>NUCLEOTIDE SEQUENCE [LARGE SCALE GENOMIC DNA]</scope>
    <source>
        <strain evidence="2 3">KACC 22596</strain>
    </source>
</reference>
<dbReference type="Gene3D" id="3.40.50.2000">
    <property type="entry name" value="Glycogen Phosphorylase B"/>
    <property type="match status" value="1"/>
</dbReference>
<keyword evidence="3" id="KW-1185">Reference proteome</keyword>
<dbReference type="EMBL" id="CP094534">
    <property type="protein sequence ID" value="UOE33856.1"/>
    <property type="molecule type" value="Genomic_DNA"/>
</dbReference>
<protein>
    <submittedName>
        <fullName evidence="2">Glycosyltransferase family 4 protein</fullName>
    </submittedName>
</protein>
<sequence length="479" mass="49714">MTPSDFSVLLLAWDDADPSVAVLGGAALPPTLPLVYHLAQEQPVLAVFPHLPEESGVVDGNELAGPVIATETTRFSAQGADAATKASVTEEAFATEDTETSEGAFGNAAFSTAAGVRRLDAVGASEIALPSFLIGLEELATTATPAEMPAALPAPIITAALAPAPIRSQWPTGANAPQHLSWSAPAAPYLGASAPAGPPVVAPVPPLVPAPIVREAADLAQAALSWPAGFSPLASSVAAQVLAGLPIAPGADAAKDTKVTGATEEAVATEEIQEAEADNREPSTSLAPEVFEEITEEIGAAEANDLAAPEDNLTPDIPEETTPIAETAPAYSEAEAVPTPMPAPVLTPRTPPLDGLNSRMIHYARQAAQLVRDRSDFGVIYAPSWPAWLAALEIRNSSRRPLVLYAASLAADFAPPAERGWLLEVERMALRRARLVLVPDESVRQQLRQHYGPDTGEVRVLPAGDEDALQAVLQELAAG</sequence>
<evidence type="ECO:0000259" key="1">
    <source>
        <dbReference type="Pfam" id="PF13439"/>
    </source>
</evidence>
<dbReference type="InterPro" id="IPR028098">
    <property type="entry name" value="Glyco_trans_4-like_N"/>
</dbReference>
<evidence type="ECO:0000313" key="2">
    <source>
        <dbReference type="EMBL" id="UOE33856.1"/>
    </source>
</evidence>
<organism evidence="2 3">
    <name type="scientific">Hymenobacter monticola</name>
    <dbReference type="NCBI Taxonomy" id="1705399"/>
    <lineage>
        <taxon>Bacteria</taxon>
        <taxon>Pseudomonadati</taxon>
        <taxon>Bacteroidota</taxon>
        <taxon>Cytophagia</taxon>
        <taxon>Cytophagales</taxon>
        <taxon>Hymenobacteraceae</taxon>
        <taxon>Hymenobacter</taxon>
    </lineage>
</organism>
<proteinExistence type="predicted"/>
<dbReference type="Proteomes" id="UP000831390">
    <property type="component" value="Chromosome"/>
</dbReference>
<feature type="domain" description="Glycosyltransferase subfamily 4-like N-terminal" evidence="1">
    <location>
        <begin position="346"/>
        <end position="464"/>
    </location>
</feature>
<accession>A0ABY4B840</accession>
<dbReference type="SUPFAM" id="SSF53756">
    <property type="entry name" value="UDP-Glycosyltransferase/glycogen phosphorylase"/>
    <property type="match status" value="1"/>
</dbReference>
<dbReference type="RefSeq" id="WP_243514250.1">
    <property type="nucleotide sequence ID" value="NZ_CP094534.1"/>
</dbReference>
<evidence type="ECO:0000313" key="3">
    <source>
        <dbReference type="Proteomes" id="UP000831390"/>
    </source>
</evidence>
<gene>
    <name evidence="2" type="ORF">MTP16_22420</name>
</gene>
<dbReference type="Pfam" id="PF13439">
    <property type="entry name" value="Glyco_transf_4"/>
    <property type="match status" value="1"/>
</dbReference>
<name>A0ABY4B840_9BACT</name>